<evidence type="ECO:0000313" key="8">
    <source>
        <dbReference type="Proteomes" id="UP001175228"/>
    </source>
</evidence>
<feature type="compositionally biased region" description="Acidic residues" evidence="5">
    <location>
        <begin position="210"/>
        <end position="233"/>
    </location>
</feature>
<proteinExistence type="predicted"/>
<reference evidence="7" key="1">
    <citation type="submission" date="2023-06" db="EMBL/GenBank/DDBJ databases">
        <authorList>
            <consortium name="Lawrence Berkeley National Laboratory"/>
            <person name="Ahrendt S."/>
            <person name="Sahu N."/>
            <person name="Indic B."/>
            <person name="Wong-Bajracharya J."/>
            <person name="Merenyi Z."/>
            <person name="Ke H.-M."/>
            <person name="Monk M."/>
            <person name="Kocsube S."/>
            <person name="Drula E."/>
            <person name="Lipzen A."/>
            <person name="Balint B."/>
            <person name="Henrissat B."/>
            <person name="Andreopoulos B."/>
            <person name="Martin F.M."/>
            <person name="Harder C.B."/>
            <person name="Rigling D."/>
            <person name="Ford K.L."/>
            <person name="Foster G.D."/>
            <person name="Pangilinan J."/>
            <person name="Papanicolaou A."/>
            <person name="Barry K."/>
            <person name="LaButti K."/>
            <person name="Viragh M."/>
            <person name="Koriabine M."/>
            <person name="Yan M."/>
            <person name="Riley R."/>
            <person name="Champramary S."/>
            <person name="Plett K.L."/>
            <person name="Tsai I.J."/>
            <person name="Slot J."/>
            <person name="Sipos G."/>
            <person name="Plett J."/>
            <person name="Nagy L.G."/>
            <person name="Grigoriev I.V."/>
        </authorList>
    </citation>
    <scope>NUCLEOTIDE SEQUENCE</scope>
    <source>
        <strain evidence="7">HWK02</strain>
    </source>
</reference>
<feature type="domain" description="RRM" evidence="6">
    <location>
        <begin position="175"/>
        <end position="205"/>
    </location>
</feature>
<evidence type="ECO:0000313" key="7">
    <source>
        <dbReference type="EMBL" id="KAK0492617.1"/>
    </source>
</evidence>
<comment type="caution">
    <text evidence="7">The sequence shown here is derived from an EMBL/GenBank/DDBJ whole genome shotgun (WGS) entry which is preliminary data.</text>
</comment>
<accession>A0AA39PXW6</accession>
<keyword evidence="2" id="KW-0677">Repeat</keyword>
<dbReference type="PANTHER" id="PTHR48039:SF5">
    <property type="entry name" value="RNA-BINDING PROTEIN 28"/>
    <property type="match status" value="1"/>
</dbReference>
<dbReference type="PANTHER" id="PTHR48039">
    <property type="entry name" value="RNA-BINDING MOTIF PROTEIN 14B"/>
    <property type="match status" value="1"/>
</dbReference>
<evidence type="ECO:0000256" key="4">
    <source>
        <dbReference type="ARBA" id="ARBA00023242"/>
    </source>
</evidence>
<evidence type="ECO:0000256" key="3">
    <source>
        <dbReference type="ARBA" id="ARBA00022884"/>
    </source>
</evidence>
<feature type="region of interest" description="Disordered" evidence="5">
    <location>
        <begin position="466"/>
        <end position="496"/>
    </location>
</feature>
<evidence type="ECO:0000256" key="2">
    <source>
        <dbReference type="ARBA" id="ARBA00022737"/>
    </source>
</evidence>
<evidence type="ECO:0000259" key="6">
    <source>
        <dbReference type="Pfam" id="PF00076"/>
    </source>
</evidence>
<dbReference type="InterPro" id="IPR000504">
    <property type="entry name" value="RRM_dom"/>
</dbReference>
<dbReference type="AlphaFoldDB" id="A0AA39PXW6"/>
<dbReference type="EMBL" id="JAUEPU010000028">
    <property type="protein sequence ID" value="KAK0492617.1"/>
    <property type="molecule type" value="Genomic_DNA"/>
</dbReference>
<dbReference type="Proteomes" id="UP001175228">
    <property type="component" value="Unassembled WGS sequence"/>
</dbReference>
<dbReference type="InterPro" id="IPR012677">
    <property type="entry name" value="Nucleotide-bd_a/b_plait_sf"/>
</dbReference>
<feature type="region of interest" description="Disordered" evidence="5">
    <location>
        <begin position="198"/>
        <end position="267"/>
    </location>
</feature>
<keyword evidence="4" id="KW-0539">Nucleus</keyword>
<dbReference type="GO" id="GO:0005634">
    <property type="term" value="C:nucleus"/>
    <property type="evidence" value="ECO:0007669"/>
    <property type="project" value="UniProtKB-SubCell"/>
</dbReference>
<evidence type="ECO:0000256" key="5">
    <source>
        <dbReference type="SAM" id="MobiDB-lite"/>
    </source>
</evidence>
<dbReference type="InterPro" id="IPR051945">
    <property type="entry name" value="RRM_MRD1_RNA_proc_ribogen"/>
</dbReference>
<keyword evidence="8" id="KW-1185">Reference proteome</keyword>
<name>A0AA39PXW6_9AGAR</name>
<feature type="compositionally biased region" description="Acidic residues" evidence="5">
    <location>
        <begin position="240"/>
        <end position="255"/>
    </location>
</feature>
<sequence>MSETQFRQNKHHVYAITGTTQTLFSGIAPVRSVFVVTEAGTGVSKGVGYVFRDKRRCPGWMVSLLLEETYEFNGQKINKFLQPKDKIEKVKVEPKIQQISTPRPLGAPGSTCDTHQNSKSFLWKKFRKYKGAESVEWPVDEGAAHGLFSTPSEAHEAVEKLHAHADTLRHIPMGKDNGRSRGFAFVWMLSKKDAEKAMESCNGKEKTRMEEDEDVAMEDASSGEDEEIGEEEQLGIHDGTDEDADGSSDEDENDEESVKPQFPPETGTALFIRNVPFTVTEHELRSLCGCLSGQINSHLFFSAKFRAFGPLRPIFWEQGRRRQGDRTERPSEAETTRAVSAPKKTLFSVPSILTPDPSSSMVQSLVLHGRTLDVVRALTRDKLANSKKRANEDAKKRTNAICIFCVRVVMVPAELERPNASFGARKTLLSIRQIPIFDTHEKAGPAVKGTLIIEFSIENVQVVQRRSTQQWDRATNPDKENKGKKEKAKVDAEEPS</sequence>
<feature type="compositionally biased region" description="Basic and acidic residues" evidence="5">
    <location>
        <begin position="198"/>
        <end position="209"/>
    </location>
</feature>
<dbReference type="Gene3D" id="3.30.70.330">
    <property type="match status" value="2"/>
</dbReference>
<comment type="subcellular location">
    <subcellularLocation>
        <location evidence="1">Nucleus</location>
    </subcellularLocation>
</comment>
<dbReference type="InterPro" id="IPR035979">
    <property type="entry name" value="RBD_domain_sf"/>
</dbReference>
<feature type="compositionally biased region" description="Basic and acidic residues" evidence="5">
    <location>
        <begin position="475"/>
        <end position="496"/>
    </location>
</feature>
<organism evidence="7 8">
    <name type="scientific">Armillaria luteobubalina</name>
    <dbReference type="NCBI Taxonomy" id="153913"/>
    <lineage>
        <taxon>Eukaryota</taxon>
        <taxon>Fungi</taxon>
        <taxon>Dikarya</taxon>
        <taxon>Basidiomycota</taxon>
        <taxon>Agaricomycotina</taxon>
        <taxon>Agaricomycetes</taxon>
        <taxon>Agaricomycetidae</taxon>
        <taxon>Agaricales</taxon>
        <taxon>Marasmiineae</taxon>
        <taxon>Physalacriaceae</taxon>
        <taxon>Armillaria</taxon>
    </lineage>
</organism>
<feature type="compositionally biased region" description="Basic and acidic residues" evidence="5">
    <location>
        <begin position="319"/>
        <end position="335"/>
    </location>
</feature>
<feature type="region of interest" description="Disordered" evidence="5">
    <location>
        <begin position="319"/>
        <end position="340"/>
    </location>
</feature>
<keyword evidence="3" id="KW-0694">RNA-binding</keyword>
<dbReference type="Pfam" id="PF00076">
    <property type="entry name" value="RRM_1"/>
    <property type="match status" value="1"/>
</dbReference>
<evidence type="ECO:0000256" key="1">
    <source>
        <dbReference type="ARBA" id="ARBA00004123"/>
    </source>
</evidence>
<dbReference type="SUPFAM" id="SSF54928">
    <property type="entry name" value="RNA-binding domain, RBD"/>
    <property type="match status" value="1"/>
</dbReference>
<dbReference type="GO" id="GO:0003729">
    <property type="term" value="F:mRNA binding"/>
    <property type="evidence" value="ECO:0007669"/>
    <property type="project" value="TreeGrafter"/>
</dbReference>
<gene>
    <name evidence="7" type="ORF">EDD18DRAFT_1334064</name>
</gene>
<protein>
    <recommendedName>
        <fullName evidence="6">RRM domain-containing protein</fullName>
    </recommendedName>
</protein>